<dbReference type="RefSeq" id="WP_053951160.1">
    <property type="nucleotide sequence ID" value="NZ_CP010552.1"/>
</dbReference>
<comment type="subcellular location">
    <subcellularLocation>
        <location evidence="2">Cell membrane</location>
        <topology evidence="2">Multi-pass membrane protein</topology>
    </subcellularLocation>
</comment>
<feature type="transmembrane region" description="Helical" evidence="9">
    <location>
        <begin position="279"/>
        <end position="297"/>
    </location>
</feature>
<evidence type="ECO:0000256" key="2">
    <source>
        <dbReference type="ARBA" id="ARBA00004651"/>
    </source>
</evidence>
<reference evidence="10 11" key="1">
    <citation type="journal article" date="2015" name="Genome Announc.">
        <title>Genome Sequence of 'Candidatus Thioglobus autotrophica' Strain EF1, a Chemoautotroph from the SUP05 Clade of Marine Gammaproteobacteria.</title>
        <authorList>
            <person name="Shah V."/>
            <person name="Morris R.M."/>
        </authorList>
    </citation>
    <scope>NUCLEOTIDE SEQUENCE [LARGE SCALE GENOMIC DNA]</scope>
    <source>
        <strain evidence="10 11">EF1</strain>
    </source>
</reference>
<feature type="transmembrane region" description="Helical" evidence="9">
    <location>
        <begin position="67"/>
        <end position="90"/>
    </location>
</feature>
<feature type="transmembrane region" description="Helical" evidence="9">
    <location>
        <begin position="309"/>
        <end position="329"/>
    </location>
</feature>
<comment type="function">
    <text evidence="1">Part of the ABC transporter complex LptBFG involved in the translocation of lipopolysaccharide (LPS) from the inner membrane to the outer membrane.</text>
</comment>
<dbReference type="GO" id="GO:0043190">
    <property type="term" value="C:ATP-binding cassette (ABC) transporter complex"/>
    <property type="evidence" value="ECO:0007669"/>
    <property type="project" value="InterPro"/>
</dbReference>
<organism evidence="10 11">
    <name type="scientific">Candidatus Thioglobus autotrophicus</name>
    <dbReference type="NCBI Taxonomy" id="1705394"/>
    <lineage>
        <taxon>Bacteria</taxon>
        <taxon>Pseudomonadati</taxon>
        <taxon>Pseudomonadota</taxon>
        <taxon>Gammaproteobacteria</taxon>
        <taxon>Candidatus Pseudothioglobaceae</taxon>
        <taxon>Candidatus Thioglobus</taxon>
    </lineage>
</organism>
<feature type="transmembrane region" description="Helical" evidence="9">
    <location>
        <begin position="12"/>
        <end position="33"/>
    </location>
</feature>
<evidence type="ECO:0000256" key="6">
    <source>
        <dbReference type="ARBA" id="ARBA00022989"/>
    </source>
</evidence>
<evidence type="ECO:0000256" key="5">
    <source>
        <dbReference type="ARBA" id="ARBA00022692"/>
    </source>
</evidence>
<dbReference type="Proteomes" id="UP000058020">
    <property type="component" value="Chromosome"/>
</dbReference>
<sequence length="362" mass="40489">MKILDRYIIKTMAFYTLAVMLIWLGVYSFFGFLNEVNEIGQANYSSTEAMIYIFLKLPEVISGHSSVVILLGSLLALGHLAATSQLIIVRGSGVSIMNITKVVLKTALVFVVIAILVGELIAPIASQTAKNSRAQALGHNIQAKNQQGFWVKDKNSIIHVGKNFDGRSFADVMLVNLENNKTLASVGQADNALFDGQNLTLDSVNFYKIHRKNKNQFYQFEAEKLSQYKLPVAFDQEFVGSLRKEPRDLSSWNLVNQISFLAKNGLAVDAFEVELYQRLVKPFTLMAMIVFSMLFIFGSLRDASLGKKIFLGLMLSLFFELFSRIGGVLSLRFDYNHFLVASIPTLIVLVFAFILLKRKSAQ</sequence>
<dbReference type="InterPro" id="IPR030923">
    <property type="entry name" value="LptG"/>
</dbReference>
<evidence type="ECO:0000313" key="11">
    <source>
        <dbReference type="Proteomes" id="UP000058020"/>
    </source>
</evidence>
<name>A0A0M5LEF2_9GAMM</name>
<dbReference type="GO" id="GO:0055085">
    <property type="term" value="P:transmembrane transport"/>
    <property type="evidence" value="ECO:0007669"/>
    <property type="project" value="InterPro"/>
</dbReference>
<evidence type="ECO:0000256" key="7">
    <source>
        <dbReference type="ARBA" id="ARBA00023136"/>
    </source>
</evidence>
<keyword evidence="7 9" id="KW-0472">Membrane</keyword>
<comment type="subunit">
    <text evidence="8">Component of the lipopolysaccharide transport and assembly complex. The LptBFG transporter is composed of two ATP-binding proteins (LptB) and two transmembrane proteins (LptF and LptG).</text>
</comment>
<evidence type="ECO:0000256" key="1">
    <source>
        <dbReference type="ARBA" id="ARBA00002265"/>
    </source>
</evidence>
<comment type="similarity">
    <text evidence="3">Belongs to the LptF/LptG family.</text>
</comment>
<dbReference type="EMBL" id="CP010552">
    <property type="protein sequence ID" value="ALE52223.1"/>
    <property type="molecule type" value="Genomic_DNA"/>
</dbReference>
<dbReference type="AlphaFoldDB" id="A0A0M5LEF2"/>
<protein>
    <submittedName>
        <fullName evidence="10">Permease</fullName>
    </submittedName>
</protein>
<dbReference type="InterPro" id="IPR005495">
    <property type="entry name" value="LptG/LptF_permease"/>
</dbReference>
<proteinExistence type="inferred from homology"/>
<keyword evidence="4" id="KW-1003">Cell membrane</keyword>
<keyword evidence="5 9" id="KW-0812">Transmembrane</keyword>
<feature type="transmembrane region" description="Helical" evidence="9">
    <location>
        <begin position="102"/>
        <end position="125"/>
    </location>
</feature>
<dbReference type="OrthoDB" id="9776227at2"/>
<evidence type="ECO:0000313" key="10">
    <source>
        <dbReference type="EMBL" id="ALE52223.1"/>
    </source>
</evidence>
<evidence type="ECO:0000256" key="3">
    <source>
        <dbReference type="ARBA" id="ARBA00007725"/>
    </source>
</evidence>
<evidence type="ECO:0000256" key="9">
    <source>
        <dbReference type="SAM" id="Phobius"/>
    </source>
</evidence>
<dbReference type="STRING" id="1705394.SP60_02605"/>
<evidence type="ECO:0000256" key="4">
    <source>
        <dbReference type="ARBA" id="ARBA00022475"/>
    </source>
</evidence>
<dbReference type="Pfam" id="PF03739">
    <property type="entry name" value="LptF_LptG"/>
    <property type="match status" value="1"/>
</dbReference>
<evidence type="ECO:0000256" key="8">
    <source>
        <dbReference type="ARBA" id="ARBA00026081"/>
    </source>
</evidence>
<dbReference type="PANTHER" id="PTHR33529">
    <property type="entry name" value="SLR0882 PROTEIN-RELATED"/>
    <property type="match status" value="1"/>
</dbReference>
<dbReference type="GO" id="GO:0015920">
    <property type="term" value="P:lipopolysaccharide transport"/>
    <property type="evidence" value="ECO:0007669"/>
    <property type="project" value="TreeGrafter"/>
</dbReference>
<accession>A0A0M5LEF2</accession>
<keyword evidence="11" id="KW-1185">Reference proteome</keyword>
<dbReference type="NCBIfam" id="TIGR04408">
    <property type="entry name" value="LptG_lptG"/>
    <property type="match status" value="1"/>
</dbReference>
<dbReference type="KEGG" id="tho:SP60_02605"/>
<dbReference type="PANTHER" id="PTHR33529:SF2">
    <property type="entry name" value="LIPOPOLYSACCHARIDE EXPORT SYSTEM PERMEASE PROTEIN LPTG"/>
    <property type="match status" value="1"/>
</dbReference>
<feature type="transmembrane region" description="Helical" evidence="9">
    <location>
        <begin position="335"/>
        <end position="356"/>
    </location>
</feature>
<keyword evidence="6 9" id="KW-1133">Transmembrane helix</keyword>
<gene>
    <name evidence="10" type="ORF">SP60_02605</name>
</gene>